<dbReference type="Proteomes" id="UP000015105">
    <property type="component" value="Chromosome 3D"/>
</dbReference>
<evidence type="ECO:0000313" key="3">
    <source>
        <dbReference type="EnsemblPlants" id="AET3Gv20022200.1"/>
    </source>
</evidence>
<protein>
    <submittedName>
        <fullName evidence="3">Uncharacterized protein</fullName>
    </submittedName>
</protein>
<feature type="signal peptide" evidence="2">
    <location>
        <begin position="1"/>
        <end position="30"/>
    </location>
</feature>
<reference evidence="3" key="4">
    <citation type="submission" date="2019-03" db="UniProtKB">
        <authorList>
            <consortium name="EnsemblPlants"/>
        </authorList>
    </citation>
    <scope>IDENTIFICATION</scope>
</reference>
<evidence type="ECO:0000256" key="1">
    <source>
        <dbReference type="SAM" id="MobiDB-lite"/>
    </source>
</evidence>
<dbReference type="AlphaFoldDB" id="A0A453DP60"/>
<keyword evidence="4" id="KW-1185">Reference proteome</keyword>
<keyword evidence="2" id="KW-0732">Signal</keyword>
<reference evidence="4" key="2">
    <citation type="journal article" date="2017" name="Nat. Plants">
        <title>The Aegilops tauschii genome reveals multiple impacts of transposons.</title>
        <authorList>
            <person name="Zhao G."/>
            <person name="Zou C."/>
            <person name="Li K."/>
            <person name="Wang K."/>
            <person name="Li T."/>
            <person name="Gao L."/>
            <person name="Zhang X."/>
            <person name="Wang H."/>
            <person name="Yang Z."/>
            <person name="Liu X."/>
            <person name="Jiang W."/>
            <person name="Mao L."/>
            <person name="Kong X."/>
            <person name="Jiao Y."/>
            <person name="Jia J."/>
        </authorList>
    </citation>
    <scope>NUCLEOTIDE SEQUENCE [LARGE SCALE GENOMIC DNA]</scope>
    <source>
        <strain evidence="4">cv. AL8/78</strain>
    </source>
</reference>
<organism evidence="3 4">
    <name type="scientific">Aegilops tauschii subsp. strangulata</name>
    <name type="common">Goatgrass</name>
    <dbReference type="NCBI Taxonomy" id="200361"/>
    <lineage>
        <taxon>Eukaryota</taxon>
        <taxon>Viridiplantae</taxon>
        <taxon>Streptophyta</taxon>
        <taxon>Embryophyta</taxon>
        <taxon>Tracheophyta</taxon>
        <taxon>Spermatophyta</taxon>
        <taxon>Magnoliopsida</taxon>
        <taxon>Liliopsida</taxon>
        <taxon>Poales</taxon>
        <taxon>Poaceae</taxon>
        <taxon>BOP clade</taxon>
        <taxon>Pooideae</taxon>
        <taxon>Triticodae</taxon>
        <taxon>Triticeae</taxon>
        <taxon>Triticinae</taxon>
        <taxon>Aegilops</taxon>
    </lineage>
</organism>
<reference evidence="3" key="5">
    <citation type="journal article" date="2021" name="G3 (Bethesda)">
        <title>Aegilops tauschii genome assembly Aet v5.0 features greater sequence contiguity and improved annotation.</title>
        <authorList>
            <person name="Wang L."/>
            <person name="Zhu T."/>
            <person name="Rodriguez J.C."/>
            <person name="Deal K.R."/>
            <person name="Dubcovsky J."/>
            <person name="McGuire P.E."/>
            <person name="Lux T."/>
            <person name="Spannagl M."/>
            <person name="Mayer K.F.X."/>
            <person name="Baldrich P."/>
            <person name="Meyers B.C."/>
            <person name="Huo N."/>
            <person name="Gu Y.Q."/>
            <person name="Zhou H."/>
            <person name="Devos K.M."/>
            <person name="Bennetzen J.L."/>
            <person name="Unver T."/>
            <person name="Budak H."/>
            <person name="Gulick P.J."/>
            <person name="Galiba G."/>
            <person name="Kalapos B."/>
            <person name="Nelson D.R."/>
            <person name="Li P."/>
            <person name="You F.M."/>
            <person name="Luo M.C."/>
            <person name="Dvorak J."/>
        </authorList>
    </citation>
    <scope>NUCLEOTIDE SEQUENCE [LARGE SCALE GENOMIC DNA]</scope>
    <source>
        <strain evidence="3">cv. AL8/78</strain>
    </source>
</reference>
<feature type="region of interest" description="Disordered" evidence="1">
    <location>
        <begin position="35"/>
        <end position="82"/>
    </location>
</feature>
<accession>A0A453DP60</accession>
<evidence type="ECO:0000313" key="4">
    <source>
        <dbReference type="Proteomes" id="UP000015105"/>
    </source>
</evidence>
<sequence length="82" mass="8571">MKRSSSSSSMAVAVAILAIMFIYFSLPCSAAVQDLPEGGRPGVVPPPPIPGSGRHKCPGCDHSRTPPPPHRKTRLVGTPNTP</sequence>
<name>A0A453DP60_AEGTS</name>
<feature type="chain" id="PRO_5019480889" evidence="2">
    <location>
        <begin position="31"/>
        <end position="82"/>
    </location>
</feature>
<dbReference type="EnsemblPlants" id="AET3Gv20022200.1">
    <property type="protein sequence ID" value="AET3Gv20022200.1"/>
    <property type="gene ID" value="AET3Gv20022200"/>
</dbReference>
<dbReference type="Gramene" id="AET3Gv20022200.1">
    <property type="protein sequence ID" value="AET3Gv20022200.1"/>
    <property type="gene ID" value="AET3Gv20022200"/>
</dbReference>
<evidence type="ECO:0000256" key="2">
    <source>
        <dbReference type="SAM" id="SignalP"/>
    </source>
</evidence>
<reference evidence="3" key="3">
    <citation type="journal article" date="2017" name="Nature">
        <title>Genome sequence of the progenitor of the wheat D genome Aegilops tauschii.</title>
        <authorList>
            <person name="Luo M.C."/>
            <person name="Gu Y.Q."/>
            <person name="Puiu D."/>
            <person name="Wang H."/>
            <person name="Twardziok S.O."/>
            <person name="Deal K.R."/>
            <person name="Huo N."/>
            <person name="Zhu T."/>
            <person name="Wang L."/>
            <person name="Wang Y."/>
            <person name="McGuire P.E."/>
            <person name="Liu S."/>
            <person name="Long H."/>
            <person name="Ramasamy R.K."/>
            <person name="Rodriguez J.C."/>
            <person name="Van S.L."/>
            <person name="Yuan L."/>
            <person name="Wang Z."/>
            <person name="Xia Z."/>
            <person name="Xiao L."/>
            <person name="Anderson O.D."/>
            <person name="Ouyang S."/>
            <person name="Liang Y."/>
            <person name="Zimin A.V."/>
            <person name="Pertea G."/>
            <person name="Qi P."/>
            <person name="Bennetzen J.L."/>
            <person name="Dai X."/>
            <person name="Dawson M.W."/>
            <person name="Muller H.G."/>
            <person name="Kugler K."/>
            <person name="Rivarola-Duarte L."/>
            <person name="Spannagl M."/>
            <person name="Mayer K.F.X."/>
            <person name="Lu F.H."/>
            <person name="Bevan M.W."/>
            <person name="Leroy P."/>
            <person name="Li P."/>
            <person name="You F.M."/>
            <person name="Sun Q."/>
            <person name="Liu Z."/>
            <person name="Lyons E."/>
            <person name="Wicker T."/>
            <person name="Salzberg S.L."/>
            <person name="Devos K.M."/>
            <person name="Dvorak J."/>
        </authorList>
    </citation>
    <scope>NUCLEOTIDE SEQUENCE [LARGE SCALE GENOMIC DNA]</scope>
    <source>
        <strain evidence="3">cv. AL8/78</strain>
    </source>
</reference>
<proteinExistence type="predicted"/>
<reference evidence="4" key="1">
    <citation type="journal article" date="2014" name="Science">
        <title>Ancient hybridizations among the ancestral genomes of bread wheat.</title>
        <authorList>
            <consortium name="International Wheat Genome Sequencing Consortium,"/>
            <person name="Marcussen T."/>
            <person name="Sandve S.R."/>
            <person name="Heier L."/>
            <person name="Spannagl M."/>
            <person name="Pfeifer M."/>
            <person name="Jakobsen K.S."/>
            <person name="Wulff B.B."/>
            <person name="Steuernagel B."/>
            <person name="Mayer K.F."/>
            <person name="Olsen O.A."/>
        </authorList>
    </citation>
    <scope>NUCLEOTIDE SEQUENCE [LARGE SCALE GENOMIC DNA]</scope>
    <source>
        <strain evidence="4">cv. AL8/78</strain>
    </source>
</reference>